<dbReference type="InterPro" id="IPR029063">
    <property type="entry name" value="SAM-dependent_MTases_sf"/>
</dbReference>
<dbReference type="SUPFAM" id="SSF53335">
    <property type="entry name" value="S-adenosyl-L-methionine-dependent methyltransferases"/>
    <property type="match status" value="1"/>
</dbReference>
<dbReference type="NCBIfam" id="TIGR01444">
    <property type="entry name" value="fkbM_fam"/>
    <property type="match status" value="1"/>
</dbReference>
<gene>
    <name evidence="2" type="ORF">ENN26_02530</name>
</gene>
<dbReference type="PANTHER" id="PTHR34203">
    <property type="entry name" value="METHYLTRANSFERASE, FKBM FAMILY PROTEIN"/>
    <property type="match status" value="1"/>
</dbReference>
<dbReference type="EMBL" id="DSAY01000047">
    <property type="protein sequence ID" value="HDP14644.1"/>
    <property type="molecule type" value="Genomic_DNA"/>
</dbReference>
<proteinExistence type="predicted"/>
<dbReference type="PANTHER" id="PTHR34203:SF15">
    <property type="entry name" value="SLL1173 PROTEIN"/>
    <property type="match status" value="1"/>
</dbReference>
<comment type="caution">
    <text evidence="2">The sequence shown here is derived from an EMBL/GenBank/DDBJ whole genome shotgun (WGS) entry which is preliminary data.</text>
</comment>
<organism evidence="2">
    <name type="scientific">Thermofilum adornatum</name>
    <dbReference type="NCBI Taxonomy" id="1365176"/>
    <lineage>
        <taxon>Archaea</taxon>
        <taxon>Thermoproteota</taxon>
        <taxon>Thermoprotei</taxon>
        <taxon>Thermofilales</taxon>
        <taxon>Thermofilaceae</taxon>
        <taxon>Thermofilum</taxon>
    </lineage>
</organism>
<reference evidence="2" key="1">
    <citation type="journal article" date="2020" name="mSystems">
        <title>Genome- and Community-Level Interaction Insights into Carbon Utilization and Element Cycling Functions of Hydrothermarchaeota in Hydrothermal Sediment.</title>
        <authorList>
            <person name="Zhou Z."/>
            <person name="Liu Y."/>
            <person name="Xu W."/>
            <person name="Pan J."/>
            <person name="Luo Z.H."/>
            <person name="Li M."/>
        </authorList>
    </citation>
    <scope>NUCLEOTIDE SEQUENCE [LARGE SCALE GENOMIC DNA]</scope>
    <source>
        <strain evidence="2">SpSt-116</strain>
    </source>
</reference>
<keyword evidence="2" id="KW-0489">Methyltransferase</keyword>
<dbReference type="InterPro" id="IPR006342">
    <property type="entry name" value="FkbM_mtfrase"/>
</dbReference>
<evidence type="ECO:0000259" key="1">
    <source>
        <dbReference type="Pfam" id="PF05050"/>
    </source>
</evidence>
<accession>A0A7C1G9D5</accession>
<dbReference type="GO" id="GO:0032259">
    <property type="term" value="P:methylation"/>
    <property type="evidence" value="ECO:0007669"/>
    <property type="project" value="UniProtKB-KW"/>
</dbReference>
<protein>
    <submittedName>
        <fullName evidence="2">FkbM family methyltransferase</fullName>
    </submittedName>
</protein>
<dbReference type="Gene3D" id="3.40.50.150">
    <property type="entry name" value="Vaccinia Virus protein VP39"/>
    <property type="match status" value="1"/>
</dbReference>
<keyword evidence="2" id="KW-0808">Transferase</keyword>
<feature type="domain" description="Methyltransferase FkbM" evidence="1">
    <location>
        <begin position="95"/>
        <end position="269"/>
    </location>
</feature>
<evidence type="ECO:0000313" key="2">
    <source>
        <dbReference type="EMBL" id="HDP14644.1"/>
    </source>
</evidence>
<dbReference type="AlphaFoldDB" id="A0A7C1G9D5"/>
<dbReference type="GO" id="GO:0008168">
    <property type="term" value="F:methyltransferase activity"/>
    <property type="evidence" value="ECO:0007669"/>
    <property type="project" value="UniProtKB-KW"/>
</dbReference>
<dbReference type="Pfam" id="PF05050">
    <property type="entry name" value="Methyltransf_21"/>
    <property type="match status" value="1"/>
</dbReference>
<name>A0A7C1G9D5_9CREN</name>
<dbReference type="InterPro" id="IPR052514">
    <property type="entry name" value="SAM-dependent_MTase"/>
</dbReference>
<sequence>MSQIRKYFAGAIHINEIASFLNGYLSEAILFRYLLKISVFQRLLLGRIAISMPDGIKFFVNDKVTPSVSVDDHYVRAEYLRNHEYVPRKGWIILDIGAHVGLYSIWASRKVGERGFVVAFEPNPLSYRWLVSNIELNKVSNIKALPFALGDKLEKKTLYVAEKNVGVSSLIKNHVLHNPSGKDTIFSSHVVQVLTLDYLLEKSPRIIGKPLQLVDLAKIDVEGYEMNVLRGAKKVLEEGLIKRFIIEVHKDQVGTEDIVNYLSTYGYKVDTVVGFDSVKDIVYMRLATTD</sequence>